<proteinExistence type="predicted"/>
<reference evidence="1" key="1">
    <citation type="submission" date="2021-01" db="EMBL/GenBank/DDBJ databases">
        <title>Complete genome sequence of Clostridiales bacterium R-7.</title>
        <authorList>
            <person name="Mahoney-Kurpe S.C."/>
            <person name="Palevich N."/>
            <person name="Koike S."/>
            <person name="Moon C.D."/>
            <person name="Attwood G.T."/>
        </authorList>
    </citation>
    <scope>NUCLEOTIDE SEQUENCE</scope>
    <source>
        <strain evidence="1">R-7</strain>
    </source>
</reference>
<dbReference type="Proteomes" id="UP000682782">
    <property type="component" value="Chromosome"/>
</dbReference>
<name>A0AC61MVJ6_9FIRM</name>
<evidence type="ECO:0000313" key="1">
    <source>
        <dbReference type="EMBL" id="QUC66411.1"/>
    </source>
</evidence>
<evidence type="ECO:0000313" key="2">
    <source>
        <dbReference type="Proteomes" id="UP000682782"/>
    </source>
</evidence>
<organism evidence="1 2">
    <name type="scientific">Aristaeella hokkaidonensis</name>
    <dbReference type="NCBI Taxonomy" id="3046382"/>
    <lineage>
        <taxon>Bacteria</taxon>
        <taxon>Bacillati</taxon>
        <taxon>Bacillota</taxon>
        <taxon>Clostridia</taxon>
        <taxon>Eubacteriales</taxon>
        <taxon>Aristaeellaceae</taxon>
        <taxon>Aristaeella</taxon>
    </lineage>
</organism>
<keyword evidence="2" id="KW-1185">Reference proteome</keyword>
<sequence length="249" mass="28970">MARQARRKSSTGLYHVMMRGADRRILFADDQDNLGFLLSLKRAKKASGFKLYAYCLMGNHVHLLIKEEEEPLEIVIKRLGVSYVYHYNEKYDLLGHLFQDRYRSEPVETTAYFLDVLRYICQNPVKAGLSRNPMEYRWLGCAGVKDEFALTDDISYYTDLSGNELLTFVNGNCEEDHLEESYRRRMTDRDAISKLCKVCECEHVQEIEGWPKQRRDEAIKKALKAGLSIRQISRLTGISKAVIEWVRRG</sequence>
<protein>
    <submittedName>
        <fullName evidence="1">Transposase</fullName>
    </submittedName>
</protein>
<accession>A0AC61MVJ6</accession>
<dbReference type="EMBL" id="CP068393">
    <property type="protein sequence ID" value="QUC66411.1"/>
    <property type="molecule type" value="Genomic_DNA"/>
</dbReference>
<gene>
    <name evidence="1" type="ORF">JYE49_11145</name>
</gene>